<dbReference type="FunFam" id="3.10.260.10:FF:000001">
    <property type="entry name" value="APSES transcription factor (MbpA)"/>
    <property type="match status" value="1"/>
</dbReference>
<feature type="repeat" description="ANK" evidence="5">
    <location>
        <begin position="377"/>
        <end position="409"/>
    </location>
</feature>
<dbReference type="AlphaFoldDB" id="A0A9P4I7T4"/>
<organism evidence="8 9">
    <name type="scientific">Rhizodiscina lignyota</name>
    <dbReference type="NCBI Taxonomy" id="1504668"/>
    <lineage>
        <taxon>Eukaryota</taxon>
        <taxon>Fungi</taxon>
        <taxon>Dikarya</taxon>
        <taxon>Ascomycota</taxon>
        <taxon>Pezizomycotina</taxon>
        <taxon>Dothideomycetes</taxon>
        <taxon>Pleosporomycetidae</taxon>
        <taxon>Aulographales</taxon>
        <taxon>Rhizodiscinaceae</taxon>
        <taxon>Rhizodiscina</taxon>
    </lineage>
</organism>
<gene>
    <name evidence="8" type="ORF">NA57DRAFT_48321</name>
</gene>
<keyword evidence="1" id="KW-0677">Repeat</keyword>
<dbReference type="Proteomes" id="UP000799772">
    <property type="component" value="Unassembled WGS sequence"/>
</dbReference>
<dbReference type="PROSITE" id="PS51299">
    <property type="entry name" value="HTH_APSES"/>
    <property type="match status" value="1"/>
</dbReference>
<dbReference type="SUPFAM" id="SSF54616">
    <property type="entry name" value="DNA-binding domain of Mlu1-box binding protein MBP1"/>
    <property type="match status" value="1"/>
</dbReference>
<keyword evidence="4" id="KW-0183">Conidiation</keyword>
<dbReference type="PANTHER" id="PTHR43828">
    <property type="entry name" value="ASPARAGINASE"/>
    <property type="match status" value="1"/>
</dbReference>
<evidence type="ECO:0000256" key="5">
    <source>
        <dbReference type="PROSITE-ProRule" id="PRU00023"/>
    </source>
</evidence>
<dbReference type="PROSITE" id="PS50088">
    <property type="entry name" value="ANK_REPEAT"/>
    <property type="match status" value="2"/>
</dbReference>
<feature type="region of interest" description="Disordered" evidence="6">
    <location>
        <begin position="569"/>
        <end position="589"/>
    </location>
</feature>
<proteinExistence type="predicted"/>
<dbReference type="InterPro" id="IPR018004">
    <property type="entry name" value="KilA/APSES_HTH"/>
</dbReference>
<dbReference type="Gene3D" id="3.10.260.10">
    <property type="entry name" value="Transcription regulator HTH, APSES-type DNA-binding domain"/>
    <property type="match status" value="1"/>
</dbReference>
<dbReference type="SMART" id="SM01252">
    <property type="entry name" value="KilA-N"/>
    <property type="match status" value="1"/>
</dbReference>
<dbReference type="SUPFAM" id="SSF48403">
    <property type="entry name" value="Ankyrin repeat"/>
    <property type="match status" value="1"/>
</dbReference>
<dbReference type="Pfam" id="PF04383">
    <property type="entry name" value="KilA-N"/>
    <property type="match status" value="1"/>
</dbReference>
<keyword evidence="3 5" id="KW-0040">ANK repeat</keyword>
<feature type="compositionally biased region" description="Polar residues" evidence="6">
    <location>
        <begin position="247"/>
        <end position="262"/>
    </location>
</feature>
<dbReference type="Pfam" id="PF12796">
    <property type="entry name" value="Ank_2"/>
    <property type="match status" value="1"/>
</dbReference>
<evidence type="ECO:0000256" key="1">
    <source>
        <dbReference type="ARBA" id="ARBA00022737"/>
    </source>
</evidence>
<dbReference type="InterPro" id="IPR002110">
    <property type="entry name" value="Ankyrin_rpt"/>
</dbReference>
<dbReference type="GO" id="GO:0003713">
    <property type="term" value="F:transcription coactivator activity"/>
    <property type="evidence" value="ECO:0007669"/>
    <property type="project" value="TreeGrafter"/>
</dbReference>
<evidence type="ECO:0000256" key="6">
    <source>
        <dbReference type="SAM" id="MobiDB-lite"/>
    </source>
</evidence>
<dbReference type="GO" id="GO:0003677">
    <property type="term" value="F:DNA binding"/>
    <property type="evidence" value="ECO:0007669"/>
    <property type="project" value="InterPro"/>
</dbReference>
<dbReference type="Gene3D" id="1.25.40.20">
    <property type="entry name" value="Ankyrin repeat-containing domain"/>
    <property type="match status" value="1"/>
</dbReference>
<keyword evidence="9" id="KW-1185">Reference proteome</keyword>
<feature type="domain" description="HTH APSES-type" evidence="7">
    <location>
        <begin position="24"/>
        <end position="130"/>
    </location>
</feature>
<evidence type="ECO:0000313" key="8">
    <source>
        <dbReference type="EMBL" id="KAF2093331.1"/>
    </source>
</evidence>
<dbReference type="GO" id="GO:0033309">
    <property type="term" value="C:SBF transcription complex"/>
    <property type="evidence" value="ECO:0007669"/>
    <property type="project" value="TreeGrafter"/>
</dbReference>
<keyword evidence="2" id="KW-0749">Sporulation</keyword>
<sequence length="839" mass="91001">MNPYRSFQDVNGHQGHPIAGAPQIYTAVYSGVSVYEFEINGVAVMRRRSDSWLNATQILKVAGVDKGKRTKVLEKEILTGEHEKVQGGYGKYQGTWINYERGREFCRQYGVEELLRPLLEYDTSNDGKTPTGNAVDTPTKEQAMAANRKRFYTTLDGRQASQGANGTFFSNISTTASNAIAAMNKVARMNSPAPRPTSAAQRSGNAPQRSSQPMMGSQGSFREASQQSRPSLASERSFSAAPAQDSAYGTQGQFSGEQQVDGTNDEPPRKRMRPMSRQQSFTQPNGAPDLSMRDATPTEPNESFVYQQASQQQQLLTHDGEVPTAMPPLPPPSDKRAEEKQGMLLDLFADLGRTDFTNHPAIQRLSGADLDMPLDQSANTALHWAATLARVSLMRLLIAKGASIYRGNIAGQTPLMAAVQVNNSLDHSCFPDLLEILAPLIEVRDATGRTILHHIAVSCGIKGRAASSKYYLEALLEFLVRSTSAVPGPPMETGLSKPIGLMRFMSEMVNVRDNLGNTALNLVARIGNRSIIQQLLEVQADPAIPNYKGLSAIDFGVGIDVDRNRANAQAMGPPGSQPIESPTRNGKAPISRVDETNSHLLPALTTSLNNLQSQHAAEMRLKTDSFDRANAQIRDLAAQHAQLGAALSQLQNRVKNRSERAVRTLNLRRSIEESKHRLSHQGVNLNAVTGPRGSPLKPGDVEKLDGLEIPATSVASNSQGGGHVNGDSSMANLTTLIDPMQLPDVPTLRARMAGYAENNDRLKGKAKYLKGRSAELETMYRKVIALCTGVEEGRVEENLAALVQAVESENVPPGADAEVGRVKEFLRKVEGVGLATPTT</sequence>
<dbReference type="GO" id="GO:0001228">
    <property type="term" value="F:DNA-binding transcription activator activity, RNA polymerase II-specific"/>
    <property type="evidence" value="ECO:0007669"/>
    <property type="project" value="UniProtKB-ARBA"/>
</dbReference>
<evidence type="ECO:0000256" key="4">
    <source>
        <dbReference type="ARBA" id="ARBA00023321"/>
    </source>
</evidence>
<feature type="compositionally biased region" description="Polar residues" evidence="6">
    <location>
        <begin position="198"/>
        <end position="237"/>
    </location>
</feature>
<dbReference type="SMART" id="SM00248">
    <property type="entry name" value="ANK"/>
    <property type="match status" value="3"/>
</dbReference>
<dbReference type="OrthoDB" id="6718656at2759"/>
<feature type="compositionally biased region" description="Polar residues" evidence="6">
    <location>
        <begin position="276"/>
        <end position="285"/>
    </location>
</feature>
<dbReference type="InterPro" id="IPR003163">
    <property type="entry name" value="Tscrpt_reg_HTH_APSES-type"/>
</dbReference>
<accession>A0A9P4I7T4</accession>
<dbReference type="InterPro" id="IPR036770">
    <property type="entry name" value="Ankyrin_rpt-contain_sf"/>
</dbReference>
<feature type="repeat" description="ANK" evidence="5">
    <location>
        <begin position="515"/>
        <end position="547"/>
    </location>
</feature>
<name>A0A9P4I7T4_9PEZI</name>
<dbReference type="GO" id="GO:0048315">
    <property type="term" value="P:conidium formation"/>
    <property type="evidence" value="ECO:0007669"/>
    <property type="project" value="UniProtKB-KW"/>
</dbReference>
<comment type="caution">
    <text evidence="8">The sequence shown here is derived from an EMBL/GenBank/DDBJ whole genome shotgun (WGS) entry which is preliminary data.</text>
</comment>
<dbReference type="EMBL" id="ML978138">
    <property type="protein sequence ID" value="KAF2093331.1"/>
    <property type="molecule type" value="Genomic_DNA"/>
</dbReference>
<evidence type="ECO:0000256" key="2">
    <source>
        <dbReference type="ARBA" id="ARBA00022969"/>
    </source>
</evidence>
<evidence type="ECO:0000259" key="7">
    <source>
        <dbReference type="PROSITE" id="PS51299"/>
    </source>
</evidence>
<reference evidence="8" key="1">
    <citation type="journal article" date="2020" name="Stud. Mycol.">
        <title>101 Dothideomycetes genomes: a test case for predicting lifestyles and emergence of pathogens.</title>
        <authorList>
            <person name="Haridas S."/>
            <person name="Albert R."/>
            <person name="Binder M."/>
            <person name="Bloem J."/>
            <person name="Labutti K."/>
            <person name="Salamov A."/>
            <person name="Andreopoulos B."/>
            <person name="Baker S."/>
            <person name="Barry K."/>
            <person name="Bills G."/>
            <person name="Bluhm B."/>
            <person name="Cannon C."/>
            <person name="Castanera R."/>
            <person name="Culley D."/>
            <person name="Daum C."/>
            <person name="Ezra D."/>
            <person name="Gonzalez J."/>
            <person name="Henrissat B."/>
            <person name="Kuo A."/>
            <person name="Liang C."/>
            <person name="Lipzen A."/>
            <person name="Lutzoni F."/>
            <person name="Magnuson J."/>
            <person name="Mondo S."/>
            <person name="Nolan M."/>
            <person name="Ohm R."/>
            <person name="Pangilinan J."/>
            <person name="Park H.-J."/>
            <person name="Ramirez L."/>
            <person name="Alfaro M."/>
            <person name="Sun H."/>
            <person name="Tritt A."/>
            <person name="Yoshinaga Y."/>
            <person name="Zwiers L.-H."/>
            <person name="Turgeon B."/>
            <person name="Goodwin S."/>
            <person name="Spatafora J."/>
            <person name="Crous P."/>
            <person name="Grigoriev I."/>
        </authorList>
    </citation>
    <scope>NUCLEOTIDE SEQUENCE</scope>
    <source>
        <strain evidence="8">CBS 133067</strain>
    </source>
</reference>
<evidence type="ECO:0000256" key="3">
    <source>
        <dbReference type="ARBA" id="ARBA00023043"/>
    </source>
</evidence>
<dbReference type="GO" id="GO:0030435">
    <property type="term" value="P:sporulation resulting in formation of a cellular spore"/>
    <property type="evidence" value="ECO:0007669"/>
    <property type="project" value="UniProtKB-KW"/>
</dbReference>
<evidence type="ECO:0000313" key="9">
    <source>
        <dbReference type="Proteomes" id="UP000799772"/>
    </source>
</evidence>
<feature type="region of interest" description="Disordered" evidence="6">
    <location>
        <begin position="189"/>
        <end position="315"/>
    </location>
</feature>
<dbReference type="PANTHER" id="PTHR43828:SF3">
    <property type="entry name" value="CHROMO DOMAIN-CONTAINING PROTEIN"/>
    <property type="match status" value="1"/>
</dbReference>
<protein>
    <recommendedName>
        <fullName evidence="7">HTH APSES-type domain-containing protein</fullName>
    </recommendedName>
</protein>
<dbReference type="InterPro" id="IPR036887">
    <property type="entry name" value="HTH_APSES_sf"/>
</dbReference>
<dbReference type="GO" id="GO:0030907">
    <property type="term" value="C:MBF transcription complex"/>
    <property type="evidence" value="ECO:0007669"/>
    <property type="project" value="TreeGrafter"/>
</dbReference>
<dbReference type="PROSITE" id="PS50297">
    <property type="entry name" value="ANK_REP_REGION"/>
    <property type="match status" value="1"/>
</dbReference>
<dbReference type="InterPro" id="IPR051642">
    <property type="entry name" value="SWI6-like"/>
</dbReference>